<keyword evidence="4" id="KW-1185">Reference proteome</keyword>
<sequence length="492" mass="55402">MEKDSIHIANCNSGDNNDEDDDDKDGGNASDNNNKCDWIVDDSEAAGSKKICNLMSYQQDNVDPSIKRRNYHNEDMSFHDSAHAGLGVTYEQEAVVVKHGSTTVFKKDEDNNNNNNKCDWIEGEEEIEEPGDNDIILGRGGWSSNHQGNVNFRKLVSRYKIQYLACGKNDKPWVSKLVVKMWRNQSPPGRFLRRVDKALTTTTTTTSTGSNNIDIDIDIDIDTATPKYRPYVWREVTEKRSQAKASQCLRERTDGVLPYLQGGDIMGNVMMGTPVPTSLNYLQAQAQMHMAMKRRAIQNAYILNTTKAQSGNNNIHTYPHAHTNMSTRQQQQEMMRKQAMLMKMMMMKKRQAARMMMYKQYQQPRSNNNNNNMMAAAGCGATGTMQASNSLGIDQYGENMMNQQQHMMKQQQQQQQLTMDAQENDRFVRNHAVTNPNTTGNEAFESIHDCPRKMSVTTNREGSDIASSAALAAAASELSLSDTIVDGDHKMC</sequence>
<evidence type="ECO:0000313" key="4">
    <source>
        <dbReference type="Proteomes" id="UP000095751"/>
    </source>
</evidence>
<evidence type="ECO:0000259" key="2">
    <source>
        <dbReference type="Pfam" id="PF20710"/>
    </source>
</evidence>
<dbReference type="EMBL" id="KV784359">
    <property type="protein sequence ID" value="OEU15711.1"/>
    <property type="molecule type" value="Genomic_DNA"/>
</dbReference>
<organism evidence="3 4">
    <name type="scientific">Fragilariopsis cylindrus CCMP1102</name>
    <dbReference type="NCBI Taxonomy" id="635003"/>
    <lineage>
        <taxon>Eukaryota</taxon>
        <taxon>Sar</taxon>
        <taxon>Stramenopiles</taxon>
        <taxon>Ochrophyta</taxon>
        <taxon>Bacillariophyta</taxon>
        <taxon>Bacillariophyceae</taxon>
        <taxon>Bacillariophycidae</taxon>
        <taxon>Bacillariales</taxon>
        <taxon>Bacillariaceae</taxon>
        <taxon>Fragilariopsis</taxon>
    </lineage>
</organism>
<gene>
    <name evidence="3" type="ORF">FRACYDRAFT_240403</name>
</gene>
<feature type="domain" description="DUF6824" evidence="2">
    <location>
        <begin position="134"/>
        <end position="251"/>
    </location>
</feature>
<evidence type="ECO:0000256" key="1">
    <source>
        <dbReference type="SAM" id="MobiDB-lite"/>
    </source>
</evidence>
<dbReference type="AlphaFoldDB" id="A0A1E7FC28"/>
<name>A0A1E7FC28_9STRA</name>
<proteinExistence type="predicted"/>
<dbReference type="InParanoid" id="A0A1E7FC28"/>
<dbReference type="OrthoDB" id="49314at2759"/>
<protein>
    <recommendedName>
        <fullName evidence="2">DUF6824 domain-containing protein</fullName>
    </recommendedName>
</protein>
<evidence type="ECO:0000313" key="3">
    <source>
        <dbReference type="EMBL" id="OEU15711.1"/>
    </source>
</evidence>
<dbReference type="Pfam" id="PF20710">
    <property type="entry name" value="DUF6824"/>
    <property type="match status" value="1"/>
</dbReference>
<reference evidence="3 4" key="1">
    <citation type="submission" date="2016-09" db="EMBL/GenBank/DDBJ databases">
        <title>Extensive genetic diversity and differential bi-allelic expression allows diatom success in the polar Southern Ocean.</title>
        <authorList>
            <consortium name="DOE Joint Genome Institute"/>
            <person name="Mock T."/>
            <person name="Otillar R.P."/>
            <person name="Strauss J."/>
            <person name="Dupont C."/>
            <person name="Frickenhaus S."/>
            <person name="Maumus F."/>
            <person name="Mcmullan M."/>
            <person name="Sanges R."/>
            <person name="Schmutz J."/>
            <person name="Toseland A."/>
            <person name="Valas R."/>
            <person name="Veluchamy A."/>
            <person name="Ward B.J."/>
            <person name="Allen A."/>
            <person name="Barry K."/>
            <person name="Falciatore A."/>
            <person name="Ferrante M."/>
            <person name="Fortunato A.E."/>
            <person name="Gloeckner G."/>
            <person name="Gruber A."/>
            <person name="Hipkin R."/>
            <person name="Janech M."/>
            <person name="Kroth P."/>
            <person name="Leese F."/>
            <person name="Lindquist E."/>
            <person name="Lyon B.R."/>
            <person name="Martin J."/>
            <person name="Mayer C."/>
            <person name="Parker M."/>
            <person name="Quesneville H."/>
            <person name="Raymond J."/>
            <person name="Uhlig C."/>
            <person name="Valentin K.U."/>
            <person name="Worden A.Z."/>
            <person name="Armbrust E.V."/>
            <person name="Bowler C."/>
            <person name="Green B."/>
            <person name="Moulton V."/>
            <person name="Van Oosterhout C."/>
            <person name="Grigoriev I."/>
        </authorList>
    </citation>
    <scope>NUCLEOTIDE SEQUENCE [LARGE SCALE GENOMIC DNA]</scope>
    <source>
        <strain evidence="3 4">CCMP1102</strain>
    </source>
</reference>
<accession>A0A1E7FC28</accession>
<dbReference type="InterPro" id="IPR049227">
    <property type="entry name" value="DUF6824"/>
</dbReference>
<dbReference type="KEGG" id="fcy:FRACYDRAFT_240403"/>
<feature type="region of interest" description="Disordered" evidence="1">
    <location>
        <begin position="1"/>
        <end position="35"/>
    </location>
</feature>
<dbReference type="Proteomes" id="UP000095751">
    <property type="component" value="Unassembled WGS sequence"/>
</dbReference>